<dbReference type="CDD" id="cd07960">
    <property type="entry name" value="Anticodon_Ia_Ile_BEm"/>
    <property type="match status" value="1"/>
</dbReference>
<dbReference type="Proteomes" id="UP000005222">
    <property type="component" value="Chromosome G"/>
</dbReference>
<dbReference type="GO" id="GO:0002161">
    <property type="term" value="F:aminoacyl-tRNA deacylase activity"/>
    <property type="evidence" value="ECO:0007669"/>
    <property type="project" value="InterPro"/>
</dbReference>
<dbReference type="PROSITE" id="PS00178">
    <property type="entry name" value="AA_TRNA_LIGASE_I"/>
    <property type="match status" value="1"/>
</dbReference>
<dbReference type="PANTHER" id="PTHR42765">
    <property type="entry name" value="SOLEUCYL-TRNA SYNTHETASE"/>
    <property type="match status" value="1"/>
</dbReference>
<evidence type="ECO:0000256" key="5">
    <source>
        <dbReference type="ARBA" id="ARBA00022840"/>
    </source>
</evidence>
<evidence type="ECO:0000313" key="13">
    <source>
        <dbReference type="EMBL" id="CCE81005.1"/>
    </source>
</evidence>
<dbReference type="InterPro" id="IPR002300">
    <property type="entry name" value="aa-tRNA-synth_Ia"/>
</dbReference>
<dbReference type="eggNOG" id="KOG0433">
    <property type="taxonomic scope" value="Eukaryota"/>
</dbReference>
<evidence type="ECO:0000256" key="6">
    <source>
        <dbReference type="ARBA" id="ARBA00022917"/>
    </source>
</evidence>
<evidence type="ECO:0000256" key="1">
    <source>
        <dbReference type="ARBA" id="ARBA00005594"/>
    </source>
</evidence>
<evidence type="ECO:0000259" key="10">
    <source>
        <dbReference type="Pfam" id="PF00133"/>
    </source>
</evidence>
<dbReference type="GO" id="GO:0000049">
    <property type="term" value="F:tRNA binding"/>
    <property type="evidence" value="ECO:0007669"/>
    <property type="project" value="InterPro"/>
</dbReference>
<keyword evidence="6 9" id="KW-0648">Protein biosynthesis</keyword>
<dbReference type="PANTHER" id="PTHR42765:SF1">
    <property type="entry name" value="ISOLEUCINE--TRNA LIGASE, MITOCHONDRIAL"/>
    <property type="match status" value="1"/>
</dbReference>
<dbReference type="InParanoid" id="G8YHV3"/>
<dbReference type="Pfam" id="PF00133">
    <property type="entry name" value="tRNA-synt_1"/>
    <property type="match status" value="1"/>
</dbReference>
<dbReference type="GO" id="GO:0004822">
    <property type="term" value="F:isoleucine-tRNA ligase activity"/>
    <property type="evidence" value="ECO:0007669"/>
    <property type="project" value="UniProtKB-EC"/>
</dbReference>
<keyword evidence="3 9" id="KW-0436">Ligase</keyword>
<dbReference type="EMBL" id="FO082052">
    <property type="protein sequence ID" value="CCE81005.1"/>
    <property type="molecule type" value="Genomic_DNA"/>
</dbReference>
<dbReference type="PRINTS" id="PR00984">
    <property type="entry name" value="TRNASYNTHILE"/>
</dbReference>
<evidence type="ECO:0000256" key="4">
    <source>
        <dbReference type="ARBA" id="ARBA00022741"/>
    </source>
</evidence>
<dbReference type="SUPFAM" id="SSF52374">
    <property type="entry name" value="Nucleotidylyl transferase"/>
    <property type="match status" value="1"/>
</dbReference>
<dbReference type="NCBIfam" id="TIGR00392">
    <property type="entry name" value="ileS"/>
    <property type="match status" value="1"/>
</dbReference>
<reference evidence="13" key="1">
    <citation type="submission" date="2011-10" db="EMBL/GenBank/DDBJ databases">
        <authorList>
            <person name="Genoscope - CEA"/>
        </authorList>
    </citation>
    <scope>NUCLEOTIDE SEQUENCE</scope>
</reference>
<dbReference type="InterPro" id="IPR013155">
    <property type="entry name" value="M/V/L/I-tRNA-synth_anticd-bd"/>
</dbReference>
<dbReference type="STRING" id="559304.G8YHV3"/>
<evidence type="ECO:0000259" key="11">
    <source>
        <dbReference type="Pfam" id="PF08264"/>
    </source>
</evidence>
<dbReference type="FunCoup" id="G8YHV3">
    <property type="interactions" value="1184"/>
</dbReference>
<dbReference type="SUPFAM" id="SSF47323">
    <property type="entry name" value="Anticodon-binding domain of a subclass of class I aminoacyl-tRNA synthetases"/>
    <property type="match status" value="1"/>
</dbReference>
<feature type="domain" description="Aminoacyl-tRNA synthetase class Ia" evidence="10">
    <location>
        <begin position="51"/>
        <end position="693"/>
    </location>
</feature>
<dbReference type="InterPro" id="IPR009080">
    <property type="entry name" value="tRNAsynth_Ia_anticodon-bd"/>
</dbReference>
<comment type="similarity">
    <text evidence="1 9">Belongs to the class-I aminoacyl-tRNA synthetase family.</text>
</comment>
<proteinExistence type="inferred from homology"/>
<keyword evidence="7 9" id="KW-0030">Aminoacyl-tRNA synthetase</keyword>
<dbReference type="EC" id="6.1.1.5" evidence="2"/>
<dbReference type="InterPro" id="IPR014729">
    <property type="entry name" value="Rossmann-like_a/b/a_fold"/>
</dbReference>
<reference evidence="14" key="2">
    <citation type="journal article" date="2012" name="G3 (Bethesda)">
        <title>Pichia sorbitophila, an interspecies yeast hybrid reveals early steps of genome resolution following polyploidization.</title>
        <authorList>
            <person name="Leh Louis V."/>
            <person name="Despons L."/>
            <person name="Friedrich A."/>
            <person name="Martin T."/>
            <person name="Durrens P."/>
            <person name="Casaregola S."/>
            <person name="Neuveglise C."/>
            <person name="Fairhead C."/>
            <person name="Marck C."/>
            <person name="Cruz J.A."/>
            <person name="Straub M.L."/>
            <person name="Kugler V."/>
            <person name="Sacerdot C."/>
            <person name="Uzunov Z."/>
            <person name="Thierry A."/>
            <person name="Weiss S."/>
            <person name="Bleykasten C."/>
            <person name="De Montigny J."/>
            <person name="Jacques N."/>
            <person name="Jung P."/>
            <person name="Lemaire M."/>
            <person name="Mallet S."/>
            <person name="Morel G."/>
            <person name="Richard G.F."/>
            <person name="Sarkar A."/>
            <person name="Savel G."/>
            <person name="Schacherer J."/>
            <person name="Seret M.L."/>
            <person name="Talla E."/>
            <person name="Samson G."/>
            <person name="Jubin C."/>
            <person name="Poulain J."/>
            <person name="Vacherie B."/>
            <person name="Barbe V."/>
            <person name="Pelletier E."/>
            <person name="Sherman D.J."/>
            <person name="Westhof E."/>
            <person name="Weissenbach J."/>
            <person name="Baret P.V."/>
            <person name="Wincker P."/>
            <person name="Gaillardin C."/>
            <person name="Dujon B."/>
            <person name="Souciet J.L."/>
        </authorList>
    </citation>
    <scope>NUCLEOTIDE SEQUENCE [LARGE SCALE GENOMIC DNA]</scope>
    <source>
        <strain evidence="14">ATCC MYA-4447 / BCRC 22081 / CBS 7064 / NBRC 10061 / NRRL Y-12695</strain>
    </source>
</reference>
<evidence type="ECO:0000256" key="9">
    <source>
        <dbReference type="RuleBase" id="RU363035"/>
    </source>
</evidence>
<evidence type="ECO:0000313" key="12">
    <source>
        <dbReference type="EMBL" id="CCE80240.1"/>
    </source>
</evidence>
<evidence type="ECO:0000256" key="2">
    <source>
        <dbReference type="ARBA" id="ARBA00013165"/>
    </source>
</evidence>
<dbReference type="EMBL" id="FO082053">
    <property type="protein sequence ID" value="CCE80240.1"/>
    <property type="molecule type" value="Genomic_DNA"/>
</dbReference>
<dbReference type="Gene3D" id="3.90.740.10">
    <property type="entry name" value="Valyl/Leucyl/Isoleucyl-tRNA synthetase, editing domain"/>
    <property type="match status" value="1"/>
</dbReference>
<dbReference type="InterPro" id="IPR050081">
    <property type="entry name" value="Ile-tRNA_ligase"/>
</dbReference>
<evidence type="ECO:0000256" key="7">
    <source>
        <dbReference type="ARBA" id="ARBA00023146"/>
    </source>
</evidence>
<dbReference type="Pfam" id="PF08264">
    <property type="entry name" value="Anticodon_1"/>
    <property type="match status" value="1"/>
</dbReference>
<feature type="domain" description="Methionyl/Valyl/Leucyl/Isoleucyl-tRNA synthetase anticodon-binding" evidence="11">
    <location>
        <begin position="737"/>
        <end position="897"/>
    </location>
</feature>
<dbReference type="GO" id="GO:0006428">
    <property type="term" value="P:isoleucyl-tRNA aminoacylation"/>
    <property type="evidence" value="ECO:0007669"/>
    <property type="project" value="InterPro"/>
</dbReference>
<dbReference type="InterPro" id="IPR033708">
    <property type="entry name" value="Anticodon_Ile_BEm"/>
</dbReference>
<accession>G8YHV3</accession>
<dbReference type="GO" id="GO:0032543">
    <property type="term" value="P:mitochondrial translation"/>
    <property type="evidence" value="ECO:0007669"/>
    <property type="project" value="TreeGrafter"/>
</dbReference>
<dbReference type="InterPro" id="IPR009008">
    <property type="entry name" value="Val/Leu/Ile-tRNA-synth_edit"/>
</dbReference>
<dbReference type="InterPro" id="IPR002301">
    <property type="entry name" value="Ile-tRNA-ligase"/>
</dbReference>
<dbReference type="Proteomes" id="UP000005222">
    <property type="component" value="Chromosome H"/>
</dbReference>
<gene>
    <name evidence="13" type="primary">Piso0_003343</name>
    <name evidence="12" type="ORF">GNLVRS01_PISO0G10236g</name>
    <name evidence="13" type="ORF">GNLVRS01_PISO0H10237g</name>
</gene>
<protein>
    <recommendedName>
        <fullName evidence="2">isoleucine--tRNA ligase</fullName>
        <ecNumber evidence="2">6.1.1.5</ecNumber>
    </recommendedName>
    <alternativeName>
        <fullName evidence="8">Isoleucyl-tRNA synthetase</fullName>
    </alternativeName>
</protein>
<dbReference type="Gene3D" id="3.40.50.620">
    <property type="entry name" value="HUPs"/>
    <property type="match status" value="2"/>
</dbReference>
<dbReference type="OrthoDB" id="10264412at2759"/>
<dbReference type="InterPro" id="IPR001412">
    <property type="entry name" value="aa-tRNA-synth_I_CS"/>
</dbReference>
<evidence type="ECO:0000313" key="14">
    <source>
        <dbReference type="Proteomes" id="UP000005222"/>
    </source>
</evidence>
<sequence length="987" mass="112160">MLRSSRNISYSKTVWKSSYSSTLQLPKTSFGPKIPKGEARKELLEQIGPDLYAWQQERESFKGSWTLHDGPPYSNGDLHLGHALNKTLKDIVNRFELIYHNKKVNYTPGWDCHGLPIEMKALASAKNPNELKPTDIRKSCRDLALLMIGKQQEQFKEFGIMANFDDYYVTLKHKYETDQLQVFVKLMENGLLSRQLKPVWWGCETKTALAEAELDYKPDHVSVASYIKFPVVSSELYDILNNQSQSLHIDSGDLHVLIWTSTGWTIPANKAICIHKDLDYTLIYDKQEGSYLIVAKDLAQQVCELNENYAVHPSNITIKGKDLIGYKYVNPAALSDEEFPILHGNHVTSSAGTGLVHTAPAHGADDYLIGCTNNLTIASAVNEEGKFIISNLPPGFSSLDGYHANRKDGVWKCLNMLSEHGMIYHIDKKYKHSYPYDWRSNTPVLQRATPQWFISVGKIKPYAIEAINKVDFLPATGKNRLTSFISNRNEWCISRQRVWGVPIPVLYNKDTSLPLEDIDVIKYTVSKIAEYGTDSWFEEEEDVSRWLPESLKASSHLYYKGKDTMDVWFDSGTSWTTLGNDPEKLALSDKPLADVYLEGSDQHRGWFQSSLLNKIIASGKNGTDFKSTAPYHKIITHGFILDSKNNKMSKSKGNVISPKQIIEGGGKPLVPTLGVDGLRLWVASSNFTQDVSVTSEILSRVFESIKKYRVTFKFILGNLSDFDDKKMVNFEELGTLDQYVLSRLHGLQKRCIEHYENHNFAKVVGEINTHISADLSAQYFDISKDCLYTDKQDSFRRRRIQTVLCTLFKVYVGLLAPIQPMLVQEAWNAAPASCKTQADSPFKVLDWNSFYQLPDAAHNPQVESDVGSIWRIRDTLYKSLEALRLKGTFKNKLELSVNFIVPVDSKAYEILKGEEEMLEDYFLLSKATINEDRNPESLDRTDMVVDSDKIEIEISHAKDHKCPRCWKYVAPKEDELCHRCDTTLSSS</sequence>
<evidence type="ECO:0000256" key="3">
    <source>
        <dbReference type="ARBA" id="ARBA00022598"/>
    </source>
</evidence>
<dbReference type="GO" id="GO:0005739">
    <property type="term" value="C:mitochondrion"/>
    <property type="evidence" value="ECO:0007669"/>
    <property type="project" value="TreeGrafter"/>
</dbReference>
<dbReference type="OMA" id="ASHYTIC"/>
<keyword evidence="4 9" id="KW-0547">Nucleotide-binding</keyword>
<dbReference type="GO" id="GO:0005524">
    <property type="term" value="F:ATP binding"/>
    <property type="evidence" value="ECO:0007669"/>
    <property type="project" value="UniProtKB-KW"/>
</dbReference>
<dbReference type="HOGENOM" id="CLU_001493_7_2_1"/>
<keyword evidence="5 9" id="KW-0067">ATP-binding</keyword>
<keyword evidence="14" id="KW-1185">Reference proteome</keyword>
<dbReference type="SUPFAM" id="SSF50677">
    <property type="entry name" value="ValRS/IleRS/LeuRS editing domain"/>
    <property type="match status" value="1"/>
</dbReference>
<name>G8YHV3_PICSO</name>
<dbReference type="AlphaFoldDB" id="G8YHV3"/>
<dbReference type="Gene3D" id="1.10.730.20">
    <property type="match status" value="1"/>
</dbReference>
<evidence type="ECO:0000256" key="8">
    <source>
        <dbReference type="ARBA" id="ARBA00032665"/>
    </source>
</evidence>
<organism evidence="13 14">
    <name type="scientific">Pichia sorbitophila (strain ATCC MYA-4447 / BCRC 22081 / CBS 7064 / NBRC 10061 / NRRL Y-12695)</name>
    <name type="common">Hybrid yeast</name>
    <dbReference type="NCBI Taxonomy" id="559304"/>
    <lineage>
        <taxon>Eukaryota</taxon>
        <taxon>Fungi</taxon>
        <taxon>Dikarya</taxon>
        <taxon>Ascomycota</taxon>
        <taxon>Saccharomycotina</taxon>
        <taxon>Pichiomycetes</taxon>
        <taxon>Debaryomycetaceae</taxon>
        <taxon>Millerozyma</taxon>
    </lineage>
</organism>